<accession>A0A382Y9X8</accession>
<name>A0A382Y9X8_9ZZZZ</name>
<sequence>VIYQGDSLIDGASTAINTLDRSNIPYCFITNTSRMTKSNLISYLNQLGLRIEPSKIFTASQAAIDYCNMKKFKKILLVVPDSEM</sequence>
<protein>
    <submittedName>
        <fullName evidence="1">Uncharacterized protein</fullName>
    </submittedName>
</protein>
<dbReference type="InterPro" id="IPR036412">
    <property type="entry name" value="HAD-like_sf"/>
</dbReference>
<dbReference type="EMBL" id="UINC01174113">
    <property type="protein sequence ID" value="SVD80073.1"/>
    <property type="molecule type" value="Genomic_DNA"/>
</dbReference>
<dbReference type="InterPro" id="IPR023214">
    <property type="entry name" value="HAD_sf"/>
</dbReference>
<feature type="non-terminal residue" evidence="1">
    <location>
        <position position="84"/>
    </location>
</feature>
<reference evidence="1" key="1">
    <citation type="submission" date="2018-05" db="EMBL/GenBank/DDBJ databases">
        <authorList>
            <person name="Lanie J.A."/>
            <person name="Ng W.-L."/>
            <person name="Kazmierczak K.M."/>
            <person name="Andrzejewski T.M."/>
            <person name="Davidsen T.M."/>
            <person name="Wayne K.J."/>
            <person name="Tettelin H."/>
            <person name="Glass J.I."/>
            <person name="Rusch D."/>
            <person name="Podicherti R."/>
            <person name="Tsui H.-C.T."/>
            <person name="Winkler M.E."/>
        </authorList>
    </citation>
    <scope>NUCLEOTIDE SEQUENCE</scope>
</reference>
<feature type="non-terminal residue" evidence="1">
    <location>
        <position position="1"/>
    </location>
</feature>
<organism evidence="1">
    <name type="scientific">marine metagenome</name>
    <dbReference type="NCBI Taxonomy" id="408172"/>
    <lineage>
        <taxon>unclassified sequences</taxon>
        <taxon>metagenomes</taxon>
        <taxon>ecological metagenomes</taxon>
    </lineage>
</organism>
<gene>
    <name evidence="1" type="ORF">METZ01_LOCUS432927</name>
</gene>
<dbReference type="Gene3D" id="3.40.50.1000">
    <property type="entry name" value="HAD superfamily/HAD-like"/>
    <property type="match status" value="1"/>
</dbReference>
<dbReference type="SUPFAM" id="SSF56784">
    <property type="entry name" value="HAD-like"/>
    <property type="match status" value="1"/>
</dbReference>
<evidence type="ECO:0000313" key="1">
    <source>
        <dbReference type="EMBL" id="SVD80073.1"/>
    </source>
</evidence>
<dbReference type="Pfam" id="PF13344">
    <property type="entry name" value="Hydrolase_6"/>
    <property type="match status" value="1"/>
</dbReference>
<dbReference type="AlphaFoldDB" id="A0A382Y9X8"/>
<dbReference type="InterPro" id="IPR006357">
    <property type="entry name" value="HAD-SF_hydro_IIA"/>
</dbReference>
<proteinExistence type="predicted"/>